<evidence type="ECO:0000313" key="3">
    <source>
        <dbReference type="Proteomes" id="UP001488838"/>
    </source>
</evidence>
<dbReference type="EMBL" id="JBBHLL010000312">
    <property type="protein sequence ID" value="KAK7806122.1"/>
    <property type="molecule type" value="Genomic_DNA"/>
</dbReference>
<evidence type="ECO:0000256" key="1">
    <source>
        <dbReference type="SAM" id="MobiDB-lite"/>
    </source>
</evidence>
<sequence length="240" mass="24766">SAPGDELIVGPAPPPPPARLRPRSPLPPLRRRRRGSRGLGVQDRGPRAGHPPPEAPARATLRPKPAGKDGSGRPGRPATGEAPARPGAAPGAWESGPAHPRRALAALPGARRGPARGSARGRGRRPGEPGRARGGLRGAGRREGGRGARLRGEKVLRPRAAPPGKLSRIPATAGPGGREAGRLQSLGDFGGTLIVDRPEGVRAPGAELKALAAEAEKGGYSERRSPRKPANVEENLSLKF</sequence>
<feature type="compositionally biased region" description="Basic and acidic residues" evidence="1">
    <location>
        <begin position="214"/>
        <end position="224"/>
    </location>
</feature>
<keyword evidence="3" id="KW-1185">Reference proteome</keyword>
<feature type="compositionally biased region" description="Low complexity" evidence="1">
    <location>
        <begin position="74"/>
        <end position="118"/>
    </location>
</feature>
<feature type="compositionally biased region" description="Basic and acidic residues" evidence="1">
    <location>
        <begin position="140"/>
        <end position="156"/>
    </location>
</feature>
<reference evidence="2 3" key="1">
    <citation type="journal article" date="2023" name="bioRxiv">
        <title>Conserved and derived expression patterns and positive selection on dental genes reveal complex evolutionary context of ever-growing rodent molars.</title>
        <authorList>
            <person name="Calamari Z.T."/>
            <person name="Song A."/>
            <person name="Cohen E."/>
            <person name="Akter M."/>
            <person name="Roy R.D."/>
            <person name="Hallikas O."/>
            <person name="Christensen M.M."/>
            <person name="Li P."/>
            <person name="Marangoni P."/>
            <person name="Jernvall J."/>
            <person name="Klein O.D."/>
        </authorList>
    </citation>
    <scope>NUCLEOTIDE SEQUENCE [LARGE SCALE GENOMIC DNA]</scope>
    <source>
        <strain evidence="2">V071</strain>
    </source>
</reference>
<feature type="region of interest" description="Disordered" evidence="1">
    <location>
        <begin position="1"/>
        <end position="185"/>
    </location>
</feature>
<organism evidence="2 3">
    <name type="scientific">Myodes glareolus</name>
    <name type="common">Bank vole</name>
    <name type="synonym">Clethrionomys glareolus</name>
    <dbReference type="NCBI Taxonomy" id="447135"/>
    <lineage>
        <taxon>Eukaryota</taxon>
        <taxon>Metazoa</taxon>
        <taxon>Chordata</taxon>
        <taxon>Craniata</taxon>
        <taxon>Vertebrata</taxon>
        <taxon>Euteleostomi</taxon>
        <taxon>Mammalia</taxon>
        <taxon>Eutheria</taxon>
        <taxon>Euarchontoglires</taxon>
        <taxon>Glires</taxon>
        <taxon>Rodentia</taxon>
        <taxon>Myomorpha</taxon>
        <taxon>Muroidea</taxon>
        <taxon>Cricetidae</taxon>
        <taxon>Arvicolinae</taxon>
        <taxon>Myodes</taxon>
    </lineage>
</organism>
<protein>
    <submittedName>
        <fullName evidence="2">Uncharacterized protein</fullName>
    </submittedName>
</protein>
<feature type="region of interest" description="Disordered" evidence="1">
    <location>
        <begin position="214"/>
        <end position="240"/>
    </location>
</feature>
<feature type="compositionally biased region" description="Pro residues" evidence="1">
    <location>
        <begin position="11"/>
        <end position="28"/>
    </location>
</feature>
<dbReference type="AlphaFoldDB" id="A0AAW0HVS6"/>
<comment type="caution">
    <text evidence="2">The sequence shown here is derived from an EMBL/GenBank/DDBJ whole genome shotgun (WGS) entry which is preliminary data.</text>
</comment>
<evidence type="ECO:0000313" key="2">
    <source>
        <dbReference type="EMBL" id="KAK7806122.1"/>
    </source>
</evidence>
<accession>A0AAW0HVS6</accession>
<dbReference type="Proteomes" id="UP001488838">
    <property type="component" value="Unassembled WGS sequence"/>
</dbReference>
<proteinExistence type="predicted"/>
<name>A0AAW0HVS6_MYOGA</name>
<gene>
    <name evidence="2" type="ORF">U0070_008294</name>
</gene>
<feature type="non-terminal residue" evidence="2">
    <location>
        <position position="1"/>
    </location>
</feature>